<evidence type="ECO:0000313" key="4">
    <source>
        <dbReference type="Proteomes" id="UP000199208"/>
    </source>
</evidence>
<dbReference type="Gene3D" id="1.20.1600.10">
    <property type="entry name" value="Outer membrane efflux proteins (OEP)"/>
    <property type="match status" value="2"/>
</dbReference>
<dbReference type="SUPFAM" id="SSF56954">
    <property type="entry name" value="Outer membrane efflux proteins (OEP)"/>
    <property type="match status" value="1"/>
</dbReference>
<feature type="signal peptide" evidence="2">
    <location>
        <begin position="1"/>
        <end position="20"/>
    </location>
</feature>
<proteinExistence type="predicted"/>
<evidence type="ECO:0000256" key="2">
    <source>
        <dbReference type="SAM" id="SignalP"/>
    </source>
</evidence>
<dbReference type="STRING" id="1120920.SAMN03080599_01560"/>
<gene>
    <name evidence="3" type="ORF">SAMN03080599_01560</name>
</gene>
<dbReference type="RefSeq" id="WP_170829356.1">
    <property type="nucleotide sequence ID" value="NZ_FMWL01000006.1"/>
</dbReference>
<evidence type="ECO:0000313" key="3">
    <source>
        <dbReference type="EMBL" id="SCZ79036.1"/>
    </source>
</evidence>
<feature type="compositionally biased region" description="Pro residues" evidence="1">
    <location>
        <begin position="134"/>
        <end position="147"/>
    </location>
</feature>
<name>A0A1G5RYF5_9FIRM</name>
<keyword evidence="4" id="KW-1185">Reference proteome</keyword>
<accession>A0A1G5RYF5</accession>
<sequence>MKKLIAIVLSLALTPFGAAAGFSAEAETLESLKEKAVASSVDLLAMTQGMETLMENLEDLQDSEEGITEFYEAYKTYERLHKAGAGLIPDPPPVVPEPEVPGETEDPAAPGEAVDPGAAEDPLEPEAPGTPEDPAAPPVPPSPPVPTPEQIAMKQAYLQLQALFLDRLGIATPSLSDEEIYDNFIYPVEVLPNKLIDQYASLRIDRERVTSMLEGGVEALWWNMGALGTQKRLIEEYVSLLEVQLEADKVRYSLGKISELQFEAKNLELEVTQRDQVRLDRESENLDYRMRSLAGIEFKEPFSVKLLPITVSGGEIKTYEALLTESLRTRADAIRALRQVFSIRQELDVMEEWFDDDEPRYRAVEMSLLRAEEAYEATVRSVDADLYAAYDAALTKKEALENARGSYDLAMLDLDRVKALHSVGYVSDVDLTGAEMGLKQALLALESSVYQYNLAHQTLDRTVQYGSGTGGMGQ</sequence>
<dbReference type="EMBL" id="FMWL01000006">
    <property type="protein sequence ID" value="SCZ79036.1"/>
    <property type="molecule type" value="Genomic_DNA"/>
</dbReference>
<feature type="chain" id="PRO_5011625885" evidence="2">
    <location>
        <begin position="21"/>
        <end position="474"/>
    </location>
</feature>
<feature type="compositionally biased region" description="Pro residues" evidence="1">
    <location>
        <begin position="89"/>
        <end position="99"/>
    </location>
</feature>
<feature type="region of interest" description="Disordered" evidence="1">
    <location>
        <begin position="85"/>
        <end position="148"/>
    </location>
</feature>
<dbReference type="GO" id="GO:0015562">
    <property type="term" value="F:efflux transmembrane transporter activity"/>
    <property type="evidence" value="ECO:0007669"/>
    <property type="project" value="InterPro"/>
</dbReference>
<dbReference type="Proteomes" id="UP000199208">
    <property type="component" value="Unassembled WGS sequence"/>
</dbReference>
<protein>
    <submittedName>
        <fullName evidence="3">Outer membrane efflux protein</fullName>
    </submittedName>
</protein>
<organism evidence="3 4">
    <name type="scientific">Acidaminobacter hydrogenoformans DSM 2784</name>
    <dbReference type="NCBI Taxonomy" id="1120920"/>
    <lineage>
        <taxon>Bacteria</taxon>
        <taxon>Bacillati</taxon>
        <taxon>Bacillota</taxon>
        <taxon>Clostridia</taxon>
        <taxon>Peptostreptococcales</taxon>
        <taxon>Acidaminobacteraceae</taxon>
        <taxon>Acidaminobacter</taxon>
    </lineage>
</organism>
<dbReference type="AlphaFoldDB" id="A0A1G5RYF5"/>
<keyword evidence="2" id="KW-0732">Signal</keyword>
<reference evidence="3 4" key="1">
    <citation type="submission" date="2016-10" db="EMBL/GenBank/DDBJ databases">
        <authorList>
            <person name="de Groot N.N."/>
        </authorList>
    </citation>
    <scope>NUCLEOTIDE SEQUENCE [LARGE SCALE GENOMIC DNA]</scope>
    <source>
        <strain evidence="3 4">DSM 2784</strain>
    </source>
</reference>
<evidence type="ECO:0000256" key="1">
    <source>
        <dbReference type="SAM" id="MobiDB-lite"/>
    </source>
</evidence>